<proteinExistence type="predicted"/>
<dbReference type="Proteomes" id="UP000192940">
    <property type="component" value="Chromosome I"/>
</dbReference>
<dbReference type="InterPro" id="IPR018711">
    <property type="entry name" value="NAGPA"/>
</dbReference>
<feature type="domain" description="Phosphodiester glycosidase" evidence="2">
    <location>
        <begin position="180"/>
        <end position="360"/>
    </location>
</feature>
<organism evidence="3 4">
    <name type="scientific">Paenibacillus uliginis N3/975</name>
    <dbReference type="NCBI Taxonomy" id="1313296"/>
    <lineage>
        <taxon>Bacteria</taxon>
        <taxon>Bacillati</taxon>
        <taxon>Bacillota</taxon>
        <taxon>Bacilli</taxon>
        <taxon>Bacillales</taxon>
        <taxon>Paenibacillaceae</taxon>
        <taxon>Paenibacillus</taxon>
    </lineage>
</organism>
<name>A0A1X7GVY6_9BACL</name>
<evidence type="ECO:0000313" key="4">
    <source>
        <dbReference type="Proteomes" id="UP000192940"/>
    </source>
</evidence>
<dbReference type="PANTHER" id="PTHR40446">
    <property type="entry name" value="N-ACETYLGLUCOSAMINE-1-PHOSPHODIESTER ALPHA-N-ACETYLGLUCOSAMINIDASE"/>
    <property type="match status" value="1"/>
</dbReference>
<reference evidence="4" key="1">
    <citation type="submission" date="2017-04" db="EMBL/GenBank/DDBJ databases">
        <authorList>
            <person name="Varghese N."/>
            <person name="Submissions S."/>
        </authorList>
    </citation>
    <scope>NUCLEOTIDE SEQUENCE [LARGE SCALE GENOMIC DNA]</scope>
    <source>
        <strain evidence="4">N3/975</strain>
    </source>
</reference>
<sequence length="361" mass="39279">MKTLTRMTPKQVNRWFMLALAPFIGASLCIWLLSEPPRLELDTSAYVPDSGLSEETGHIVQGLDQAALTVDKTIASIEKTGRLYQQTTAAMSSILKDTTAQAEVPERVYNRRITAKLGVPTERVSSDRINIELFKVNPGSYHGYAMKVKLNDPNAMAMSLGNDTGKSGSTETTLQAVTRHGAVAGINAGGYADGNGGRHPLSTTFIDGKYVTGFQPSFKDLAFVGLNQSGQLIGGKFWSQEQLDQLDPKFGATFVPVLIKNGKKTPIPEKWKTAPARAPRTVIANYKDDQLLIIVTEGYDEKGKSGATLQELQNKLYNLGVKDAYNLDGGGSSSLILNGRVVNKPSDGRLRPVPTHFLFFK</sequence>
<keyword evidence="1" id="KW-0472">Membrane</keyword>
<keyword evidence="4" id="KW-1185">Reference proteome</keyword>
<dbReference type="Pfam" id="PF09992">
    <property type="entry name" value="NAGPA"/>
    <property type="match status" value="1"/>
</dbReference>
<accession>A0A1X7GVY6</accession>
<keyword evidence="1" id="KW-0812">Transmembrane</keyword>
<dbReference type="EMBL" id="LT840184">
    <property type="protein sequence ID" value="SMF75357.1"/>
    <property type="molecule type" value="Genomic_DNA"/>
</dbReference>
<protein>
    <recommendedName>
        <fullName evidence="2">Phosphodiester glycosidase domain-containing protein</fullName>
    </recommendedName>
</protein>
<evidence type="ECO:0000313" key="3">
    <source>
        <dbReference type="EMBL" id="SMF75357.1"/>
    </source>
</evidence>
<dbReference type="AlphaFoldDB" id="A0A1X7GVY6"/>
<feature type="transmembrane region" description="Helical" evidence="1">
    <location>
        <begin position="12"/>
        <end position="33"/>
    </location>
</feature>
<keyword evidence="1" id="KW-1133">Transmembrane helix</keyword>
<evidence type="ECO:0000259" key="2">
    <source>
        <dbReference type="Pfam" id="PF09992"/>
    </source>
</evidence>
<dbReference type="PANTHER" id="PTHR40446:SF2">
    <property type="entry name" value="N-ACETYLGLUCOSAMINE-1-PHOSPHODIESTER ALPHA-N-ACETYLGLUCOSAMINIDASE"/>
    <property type="match status" value="1"/>
</dbReference>
<dbReference type="STRING" id="1313296.SAMN05661091_1187"/>
<gene>
    <name evidence="3" type="ORF">SAMN05661091_1187</name>
</gene>
<evidence type="ECO:0000256" key="1">
    <source>
        <dbReference type="SAM" id="Phobius"/>
    </source>
</evidence>